<dbReference type="InterPro" id="IPR032675">
    <property type="entry name" value="LRR_dom_sf"/>
</dbReference>
<accession>A0A7C9E2Y1</accession>
<dbReference type="GO" id="GO:0006952">
    <property type="term" value="P:defense response"/>
    <property type="evidence" value="ECO:0007669"/>
    <property type="project" value="UniProtKB-KW"/>
</dbReference>
<dbReference type="PANTHER" id="PTHR36766">
    <property type="entry name" value="PLANT BROAD-SPECTRUM MILDEW RESISTANCE PROTEIN RPW8"/>
    <property type="match status" value="1"/>
</dbReference>
<name>A0A7C9E2Y1_OPUST</name>
<dbReference type="AlphaFoldDB" id="A0A7C9E2Y1"/>
<protein>
    <submittedName>
        <fullName evidence="3">Uncharacterized protein</fullName>
    </submittedName>
</protein>
<evidence type="ECO:0000256" key="1">
    <source>
        <dbReference type="ARBA" id="ARBA00022821"/>
    </source>
</evidence>
<organism evidence="3">
    <name type="scientific">Opuntia streptacantha</name>
    <name type="common">Prickly pear cactus</name>
    <name type="synonym">Opuntia cardona</name>
    <dbReference type="NCBI Taxonomy" id="393608"/>
    <lineage>
        <taxon>Eukaryota</taxon>
        <taxon>Viridiplantae</taxon>
        <taxon>Streptophyta</taxon>
        <taxon>Embryophyta</taxon>
        <taxon>Tracheophyta</taxon>
        <taxon>Spermatophyta</taxon>
        <taxon>Magnoliopsida</taxon>
        <taxon>eudicotyledons</taxon>
        <taxon>Gunneridae</taxon>
        <taxon>Pentapetalae</taxon>
        <taxon>Caryophyllales</taxon>
        <taxon>Cactineae</taxon>
        <taxon>Cactaceae</taxon>
        <taxon>Opuntioideae</taxon>
        <taxon>Opuntia</taxon>
    </lineage>
</organism>
<evidence type="ECO:0000313" key="3">
    <source>
        <dbReference type="EMBL" id="MBA4655003.1"/>
    </source>
</evidence>
<proteinExistence type="predicted"/>
<dbReference type="EMBL" id="GISG01185984">
    <property type="protein sequence ID" value="MBA4655003.1"/>
    <property type="molecule type" value="Transcribed_RNA"/>
</dbReference>
<feature type="region of interest" description="Disordered" evidence="2">
    <location>
        <begin position="17"/>
        <end position="36"/>
    </location>
</feature>
<evidence type="ECO:0000256" key="2">
    <source>
        <dbReference type="SAM" id="MobiDB-lite"/>
    </source>
</evidence>
<sequence length="176" mass="20532">MAKYCTHLCCFGRLSHPQTQGMASRDSRETNQSAQNPHFPKLKHLEVVEIGFEVVPDDFQGISSLQTLIRIWNCEPLEEIPEQIHDFTSLQTLHIYDCPKLKPLPKHIGNLPNLGLIDRSIRECPGAFAEWWEDPTLPDFPIKHVDTQMGCQWKCSAPNYFFCRKYWRAHNRNRNE</sequence>
<keyword evidence="1" id="KW-0611">Plant defense</keyword>
<dbReference type="SUPFAM" id="SSF52058">
    <property type="entry name" value="L domain-like"/>
    <property type="match status" value="1"/>
</dbReference>
<dbReference type="Gene3D" id="3.80.10.10">
    <property type="entry name" value="Ribonuclease Inhibitor"/>
    <property type="match status" value="1"/>
</dbReference>
<reference evidence="3" key="1">
    <citation type="journal article" date="2013" name="J. Plant Res.">
        <title>Effect of fungi and light on seed germination of three Opuntia species from semiarid lands of central Mexico.</title>
        <authorList>
            <person name="Delgado-Sanchez P."/>
            <person name="Jimenez-Bremont J.F."/>
            <person name="Guerrero-Gonzalez Mde L."/>
            <person name="Flores J."/>
        </authorList>
    </citation>
    <scope>NUCLEOTIDE SEQUENCE</scope>
    <source>
        <tissue evidence="3">Cladode</tissue>
    </source>
</reference>
<dbReference type="PANTHER" id="PTHR36766:SF70">
    <property type="entry name" value="DISEASE RESISTANCE PROTEIN RGA4"/>
    <property type="match status" value="1"/>
</dbReference>
<reference evidence="3" key="2">
    <citation type="submission" date="2020-07" db="EMBL/GenBank/DDBJ databases">
        <authorList>
            <person name="Vera ALvarez R."/>
            <person name="Arias-Moreno D.M."/>
            <person name="Jimenez-Jacinto V."/>
            <person name="Jimenez-Bremont J.F."/>
            <person name="Swaminathan K."/>
            <person name="Moose S.P."/>
            <person name="Guerrero-Gonzalez M.L."/>
            <person name="Marino-Ramirez L."/>
            <person name="Landsman D."/>
            <person name="Rodriguez-Kessler M."/>
            <person name="Delgado-Sanchez P."/>
        </authorList>
    </citation>
    <scope>NUCLEOTIDE SEQUENCE</scope>
    <source>
        <tissue evidence="3">Cladode</tissue>
    </source>
</reference>